<evidence type="ECO:0000313" key="2">
    <source>
        <dbReference type="EMBL" id="CCD53958.1"/>
    </source>
</evidence>
<dbReference type="InParanoid" id="G2YQR0"/>
<evidence type="ECO:0000313" key="3">
    <source>
        <dbReference type="Proteomes" id="UP000008177"/>
    </source>
</evidence>
<gene>
    <name evidence="2" type="ORF">BofuT4_P131380.1</name>
</gene>
<sequence>MCVALLQGSKDIKDFFGKGSFDDVVYLSVGRSVCITKTISALTSNLELSQVSPYSKRVSMKIRQSGTWNMEDVIASLLPPSPRKEEMGARKKGGDEEKT</sequence>
<dbReference type="Proteomes" id="UP000008177">
    <property type="component" value="Unplaced contigs"/>
</dbReference>
<name>G2YQR0_BOTF4</name>
<reference evidence="3" key="1">
    <citation type="journal article" date="2011" name="PLoS Genet.">
        <title>Genomic analysis of the necrotrophic fungal pathogens Sclerotinia sclerotiorum and Botrytis cinerea.</title>
        <authorList>
            <person name="Amselem J."/>
            <person name="Cuomo C.A."/>
            <person name="van Kan J.A."/>
            <person name="Viaud M."/>
            <person name="Benito E.P."/>
            <person name="Couloux A."/>
            <person name="Coutinho P.M."/>
            <person name="de Vries R.P."/>
            <person name="Dyer P.S."/>
            <person name="Fillinger S."/>
            <person name="Fournier E."/>
            <person name="Gout L."/>
            <person name="Hahn M."/>
            <person name="Kohn L."/>
            <person name="Lapalu N."/>
            <person name="Plummer K.M."/>
            <person name="Pradier J.M."/>
            <person name="Quevillon E."/>
            <person name="Sharon A."/>
            <person name="Simon A."/>
            <person name="ten Have A."/>
            <person name="Tudzynski B."/>
            <person name="Tudzynski P."/>
            <person name="Wincker P."/>
            <person name="Andrew M."/>
            <person name="Anthouard V."/>
            <person name="Beever R.E."/>
            <person name="Beffa R."/>
            <person name="Benoit I."/>
            <person name="Bouzid O."/>
            <person name="Brault B."/>
            <person name="Chen Z."/>
            <person name="Choquer M."/>
            <person name="Collemare J."/>
            <person name="Cotton P."/>
            <person name="Danchin E.G."/>
            <person name="Da Silva C."/>
            <person name="Gautier A."/>
            <person name="Giraud C."/>
            <person name="Giraud T."/>
            <person name="Gonzalez C."/>
            <person name="Grossetete S."/>
            <person name="Guldener U."/>
            <person name="Henrissat B."/>
            <person name="Howlett B.J."/>
            <person name="Kodira C."/>
            <person name="Kretschmer M."/>
            <person name="Lappartient A."/>
            <person name="Leroch M."/>
            <person name="Levis C."/>
            <person name="Mauceli E."/>
            <person name="Neuveglise C."/>
            <person name="Oeser B."/>
            <person name="Pearson M."/>
            <person name="Poulain J."/>
            <person name="Poussereau N."/>
            <person name="Quesneville H."/>
            <person name="Rascle C."/>
            <person name="Schumacher J."/>
            <person name="Segurens B."/>
            <person name="Sexton A."/>
            <person name="Silva E."/>
            <person name="Sirven C."/>
            <person name="Soanes D.M."/>
            <person name="Talbot N.J."/>
            <person name="Templeton M."/>
            <person name="Yandava C."/>
            <person name="Yarden O."/>
            <person name="Zeng Q."/>
            <person name="Rollins J.A."/>
            <person name="Lebrun M.H."/>
            <person name="Dickman M."/>
        </authorList>
    </citation>
    <scope>NUCLEOTIDE SEQUENCE [LARGE SCALE GENOMIC DNA]</scope>
    <source>
        <strain evidence="3">T4</strain>
    </source>
</reference>
<feature type="compositionally biased region" description="Basic and acidic residues" evidence="1">
    <location>
        <begin position="82"/>
        <end position="99"/>
    </location>
</feature>
<dbReference type="AlphaFoldDB" id="G2YQR0"/>
<organism evidence="2 3">
    <name type="scientific">Botryotinia fuckeliana (strain T4)</name>
    <name type="common">Noble rot fungus</name>
    <name type="synonym">Botrytis cinerea</name>
    <dbReference type="NCBI Taxonomy" id="999810"/>
    <lineage>
        <taxon>Eukaryota</taxon>
        <taxon>Fungi</taxon>
        <taxon>Dikarya</taxon>
        <taxon>Ascomycota</taxon>
        <taxon>Pezizomycotina</taxon>
        <taxon>Leotiomycetes</taxon>
        <taxon>Helotiales</taxon>
        <taxon>Sclerotiniaceae</taxon>
        <taxon>Botrytis</taxon>
    </lineage>
</organism>
<proteinExistence type="predicted"/>
<accession>G2YQR0</accession>
<dbReference type="HOGENOM" id="CLU_2320067_0_0_1"/>
<evidence type="ECO:0000256" key="1">
    <source>
        <dbReference type="SAM" id="MobiDB-lite"/>
    </source>
</evidence>
<protein>
    <submittedName>
        <fullName evidence="2">Uncharacterized protein</fullName>
    </submittedName>
</protein>
<feature type="region of interest" description="Disordered" evidence="1">
    <location>
        <begin position="77"/>
        <end position="99"/>
    </location>
</feature>
<dbReference type="EMBL" id="FQ790349">
    <property type="protein sequence ID" value="CCD53958.1"/>
    <property type="molecule type" value="Genomic_DNA"/>
</dbReference>